<gene>
    <name evidence="1" type="ORF">PORY_002393</name>
</gene>
<name>A0ACB7CCJ0_9ASCO</name>
<proteinExistence type="predicted"/>
<dbReference type="EMBL" id="JABTEG010000010">
    <property type="protein sequence ID" value="KAG4304212.1"/>
    <property type="molecule type" value="Genomic_DNA"/>
</dbReference>
<dbReference type="Proteomes" id="UP000768646">
    <property type="component" value="Unassembled WGS sequence"/>
</dbReference>
<reference evidence="1 2" key="1">
    <citation type="journal article" date="2021" name="Commun. Biol.">
        <title>Genomic insights into the host specific adaptation of the Pneumocystis genus.</title>
        <authorList>
            <person name="Cisse O.H."/>
            <person name="Ma L."/>
            <person name="Dekker J.P."/>
            <person name="Khil P.P."/>
            <person name="Youn J.-H."/>
            <person name="Brenchley J.M."/>
            <person name="Blair R."/>
            <person name="Pahar B."/>
            <person name="Chabe M."/>
            <person name="Van Rompay K.K.A."/>
            <person name="Keesler R."/>
            <person name="Sukura A."/>
            <person name="Hirsch V."/>
            <person name="Kutty G."/>
            <person name="Liu Y."/>
            <person name="Peng L."/>
            <person name="Chen J."/>
            <person name="Song J."/>
            <person name="Weissenbacher-Lang C."/>
            <person name="Xu J."/>
            <person name="Upham N.S."/>
            <person name="Stajich J.E."/>
            <person name="Cuomo C.A."/>
            <person name="Cushion M.T."/>
            <person name="Kovacs J.A."/>
        </authorList>
    </citation>
    <scope>NUCLEOTIDE SEQUENCE [LARGE SCALE GENOMIC DNA]</scope>
    <source>
        <strain evidence="1 2">RABM</strain>
    </source>
</reference>
<evidence type="ECO:0000313" key="1">
    <source>
        <dbReference type="EMBL" id="KAG4304212.1"/>
    </source>
</evidence>
<organism evidence="1 2">
    <name type="scientific">Pneumocystis oryctolagi</name>
    <dbReference type="NCBI Taxonomy" id="42067"/>
    <lineage>
        <taxon>Eukaryota</taxon>
        <taxon>Fungi</taxon>
        <taxon>Dikarya</taxon>
        <taxon>Ascomycota</taxon>
        <taxon>Taphrinomycotina</taxon>
        <taxon>Pneumocystomycetes</taxon>
        <taxon>Pneumocystaceae</taxon>
        <taxon>Pneumocystis</taxon>
    </lineage>
</organism>
<keyword evidence="2" id="KW-1185">Reference proteome</keyword>
<protein>
    <submittedName>
        <fullName evidence="1">Uncharacterized protein</fullName>
    </submittedName>
</protein>
<sequence length="146" mass="16870">MPFVSLIENPSTNRKKRPVDRIKSMVMDPNTRMRHVNRHLIELEKDNYNDVKIELAKNEESRPKKSNSNVRRILVSKKTFSMHLDEAGANTGYHLAAVKPSNKPPIRLCIICGYWGNYACHKCGERYCSKSCEVSHLETRCMKTYA</sequence>
<comment type="caution">
    <text evidence="1">The sequence shown here is derived from an EMBL/GenBank/DDBJ whole genome shotgun (WGS) entry which is preliminary data.</text>
</comment>
<accession>A0ACB7CCJ0</accession>
<evidence type="ECO:0000313" key="2">
    <source>
        <dbReference type="Proteomes" id="UP000768646"/>
    </source>
</evidence>